<protein>
    <recommendedName>
        <fullName evidence="13">Protein kinase domain-containing protein</fullName>
    </recommendedName>
</protein>
<organism evidence="14 15">
    <name type="scientific">Chironomus riparius</name>
    <dbReference type="NCBI Taxonomy" id="315576"/>
    <lineage>
        <taxon>Eukaryota</taxon>
        <taxon>Metazoa</taxon>
        <taxon>Ecdysozoa</taxon>
        <taxon>Arthropoda</taxon>
        <taxon>Hexapoda</taxon>
        <taxon>Insecta</taxon>
        <taxon>Pterygota</taxon>
        <taxon>Neoptera</taxon>
        <taxon>Endopterygota</taxon>
        <taxon>Diptera</taxon>
        <taxon>Nematocera</taxon>
        <taxon>Chironomoidea</taxon>
        <taxon>Chironomidae</taxon>
        <taxon>Chironominae</taxon>
        <taxon>Chironomus</taxon>
    </lineage>
</organism>
<evidence type="ECO:0000256" key="9">
    <source>
        <dbReference type="ARBA" id="ARBA00022843"/>
    </source>
</evidence>
<name>A0A9N9S0R7_9DIPT</name>
<reference evidence="14" key="2">
    <citation type="submission" date="2022-10" db="EMBL/GenBank/DDBJ databases">
        <authorList>
            <consortium name="ENA_rothamsted_submissions"/>
            <consortium name="culmorum"/>
            <person name="King R."/>
        </authorList>
    </citation>
    <scope>NUCLEOTIDE SEQUENCE</scope>
</reference>
<dbReference type="FunFam" id="1.10.510.10:FF:000658">
    <property type="entry name" value="Protein CBG12184"/>
    <property type="match status" value="1"/>
</dbReference>
<dbReference type="EMBL" id="OU895879">
    <property type="protein sequence ID" value="CAG9807009.1"/>
    <property type="molecule type" value="Genomic_DNA"/>
</dbReference>
<keyword evidence="5 11" id="KW-0547">Nucleotide-binding</keyword>
<dbReference type="GO" id="GO:0000226">
    <property type="term" value="P:microtubule cytoskeleton organization"/>
    <property type="evidence" value="ECO:0007669"/>
    <property type="project" value="TreeGrafter"/>
</dbReference>
<keyword evidence="10" id="KW-0744">Spermatogenesis</keyword>
<comment type="similarity">
    <text evidence="12">Belongs to the protein kinase superfamily.</text>
</comment>
<keyword evidence="12" id="KW-0723">Serine/threonine-protein kinase</keyword>
<dbReference type="PROSITE" id="PS00107">
    <property type="entry name" value="PROTEIN_KINASE_ATP"/>
    <property type="match status" value="1"/>
</dbReference>
<evidence type="ECO:0000256" key="12">
    <source>
        <dbReference type="RuleBase" id="RU000304"/>
    </source>
</evidence>
<evidence type="ECO:0000259" key="13">
    <source>
        <dbReference type="PROSITE" id="PS50011"/>
    </source>
</evidence>
<dbReference type="Pfam" id="PF00069">
    <property type="entry name" value="Pkinase"/>
    <property type="match status" value="1"/>
</dbReference>
<keyword evidence="4" id="KW-0479">Metal-binding</keyword>
<evidence type="ECO:0000256" key="10">
    <source>
        <dbReference type="ARBA" id="ARBA00022871"/>
    </source>
</evidence>
<keyword evidence="8" id="KW-0460">Magnesium</keyword>
<evidence type="ECO:0000313" key="14">
    <source>
        <dbReference type="EMBL" id="CAG9807009.1"/>
    </source>
</evidence>
<keyword evidence="15" id="KW-1185">Reference proteome</keyword>
<keyword evidence="12" id="KW-0808">Transferase</keyword>
<dbReference type="Proteomes" id="UP001153620">
    <property type="component" value="Chromosome 3"/>
</dbReference>
<keyword evidence="12" id="KW-0418">Kinase</keyword>
<evidence type="ECO:0000256" key="2">
    <source>
        <dbReference type="ARBA" id="ARBA00022473"/>
    </source>
</evidence>
<keyword evidence="2" id="KW-0217">Developmental protein</keyword>
<dbReference type="InterPro" id="IPR000719">
    <property type="entry name" value="Prot_kinase_dom"/>
</dbReference>
<reference evidence="14" key="1">
    <citation type="submission" date="2022-01" db="EMBL/GenBank/DDBJ databases">
        <authorList>
            <person name="King R."/>
        </authorList>
    </citation>
    <scope>NUCLEOTIDE SEQUENCE</scope>
</reference>
<feature type="domain" description="Protein kinase" evidence="13">
    <location>
        <begin position="30"/>
        <end position="296"/>
    </location>
</feature>
<feature type="binding site" evidence="11">
    <location>
        <position position="63"/>
    </location>
    <ligand>
        <name>ATP</name>
        <dbReference type="ChEBI" id="CHEBI:30616"/>
    </ligand>
</feature>
<keyword evidence="6" id="KW-0221">Differentiation</keyword>
<dbReference type="GO" id="GO:0050321">
    <property type="term" value="F:tau-protein kinase activity"/>
    <property type="evidence" value="ECO:0007669"/>
    <property type="project" value="TreeGrafter"/>
</dbReference>
<keyword evidence="9" id="KW-0832">Ubl conjugation</keyword>
<dbReference type="GO" id="GO:0005524">
    <property type="term" value="F:ATP binding"/>
    <property type="evidence" value="ECO:0007669"/>
    <property type="project" value="UniProtKB-UniRule"/>
</dbReference>
<evidence type="ECO:0000256" key="5">
    <source>
        <dbReference type="ARBA" id="ARBA00022741"/>
    </source>
</evidence>
<dbReference type="AlphaFoldDB" id="A0A9N9S0R7"/>
<gene>
    <name evidence="14" type="ORF">CHIRRI_LOCUS9861</name>
</gene>
<keyword evidence="7 11" id="KW-0067">ATP-binding</keyword>
<dbReference type="GO" id="GO:0030154">
    <property type="term" value="P:cell differentiation"/>
    <property type="evidence" value="ECO:0007669"/>
    <property type="project" value="UniProtKB-KW"/>
</dbReference>
<dbReference type="PANTHER" id="PTHR24346:SF102">
    <property type="entry name" value="TESTIS-SPECIFIC SERINE_THREONINE-PROTEIN KINASE 1"/>
    <property type="match status" value="1"/>
</dbReference>
<dbReference type="GO" id="GO:0007283">
    <property type="term" value="P:spermatogenesis"/>
    <property type="evidence" value="ECO:0007669"/>
    <property type="project" value="UniProtKB-KW"/>
</dbReference>
<keyword evidence="3" id="KW-0597">Phosphoprotein</keyword>
<comment type="cofactor">
    <cofactor evidence="1">
        <name>Mg(2+)</name>
        <dbReference type="ChEBI" id="CHEBI:18420"/>
    </cofactor>
</comment>
<evidence type="ECO:0000313" key="15">
    <source>
        <dbReference type="Proteomes" id="UP001153620"/>
    </source>
</evidence>
<dbReference type="GO" id="GO:0035556">
    <property type="term" value="P:intracellular signal transduction"/>
    <property type="evidence" value="ECO:0007669"/>
    <property type="project" value="TreeGrafter"/>
</dbReference>
<dbReference type="GO" id="GO:0000287">
    <property type="term" value="F:magnesium ion binding"/>
    <property type="evidence" value="ECO:0007669"/>
    <property type="project" value="UniProtKB-ARBA"/>
</dbReference>
<dbReference type="OrthoDB" id="541276at2759"/>
<sequence>MSSRHNSSRVPSSITDRKIIDVKALEKRGYTFGKKIGKGSYGSVIEVKYHDRKLETIVDLACKYVNREKMPQDFLEKFFPRELHFLTIITHPNIIRVHSILQSGPSVFIFMRKAENGDLLEYIKNNGHISEVQSNFWFYQMVSAVRYLHSMSIAHRDLKCENVFITKHMNVKIGDFGFARYCVDETDEYRRLMSNTYCGSAAYAAPEVVSGKPYDPLKSDIWSLGVILCIMLNGMMPFDDRNIAKLLKDQKHKLYQVNCNIMVKLSTECKSVIQICLEPNPKLRYDSEQLIDVKWLKKQVEKHSKK</sequence>
<evidence type="ECO:0000256" key="4">
    <source>
        <dbReference type="ARBA" id="ARBA00022723"/>
    </source>
</evidence>
<dbReference type="GO" id="GO:0005737">
    <property type="term" value="C:cytoplasm"/>
    <property type="evidence" value="ECO:0007669"/>
    <property type="project" value="TreeGrafter"/>
</dbReference>
<dbReference type="Gene3D" id="1.10.510.10">
    <property type="entry name" value="Transferase(Phosphotransferase) domain 1"/>
    <property type="match status" value="1"/>
</dbReference>
<evidence type="ECO:0000256" key="8">
    <source>
        <dbReference type="ARBA" id="ARBA00022842"/>
    </source>
</evidence>
<evidence type="ECO:0000256" key="3">
    <source>
        <dbReference type="ARBA" id="ARBA00022553"/>
    </source>
</evidence>
<dbReference type="InterPro" id="IPR017441">
    <property type="entry name" value="Protein_kinase_ATP_BS"/>
</dbReference>
<evidence type="ECO:0000256" key="7">
    <source>
        <dbReference type="ARBA" id="ARBA00022840"/>
    </source>
</evidence>
<dbReference type="PROSITE" id="PS50011">
    <property type="entry name" value="PROTEIN_KINASE_DOM"/>
    <property type="match status" value="1"/>
</dbReference>
<evidence type="ECO:0000256" key="6">
    <source>
        <dbReference type="ARBA" id="ARBA00022782"/>
    </source>
</evidence>
<dbReference type="PROSITE" id="PS00108">
    <property type="entry name" value="PROTEIN_KINASE_ST"/>
    <property type="match status" value="1"/>
</dbReference>
<dbReference type="PANTHER" id="PTHR24346">
    <property type="entry name" value="MAP/MICROTUBULE AFFINITY-REGULATING KINASE"/>
    <property type="match status" value="1"/>
</dbReference>
<dbReference type="InterPro" id="IPR011009">
    <property type="entry name" value="Kinase-like_dom_sf"/>
</dbReference>
<accession>A0A9N9S0R7</accession>
<dbReference type="SUPFAM" id="SSF56112">
    <property type="entry name" value="Protein kinase-like (PK-like)"/>
    <property type="match status" value="1"/>
</dbReference>
<proteinExistence type="inferred from homology"/>
<dbReference type="InterPro" id="IPR008271">
    <property type="entry name" value="Ser/Thr_kinase_AS"/>
</dbReference>
<evidence type="ECO:0000256" key="1">
    <source>
        <dbReference type="ARBA" id="ARBA00001946"/>
    </source>
</evidence>
<dbReference type="PIRSF" id="PIRSF000654">
    <property type="entry name" value="Integrin-linked_kinase"/>
    <property type="match status" value="1"/>
</dbReference>
<dbReference type="SMART" id="SM00220">
    <property type="entry name" value="S_TKc"/>
    <property type="match status" value="1"/>
</dbReference>
<evidence type="ECO:0000256" key="11">
    <source>
        <dbReference type="PROSITE-ProRule" id="PRU10141"/>
    </source>
</evidence>